<organism evidence="1 2">
    <name type="scientific">Mucilaginibacter pocheonensis</name>
    <dbReference type="NCBI Taxonomy" id="398050"/>
    <lineage>
        <taxon>Bacteria</taxon>
        <taxon>Pseudomonadati</taxon>
        <taxon>Bacteroidota</taxon>
        <taxon>Sphingobacteriia</taxon>
        <taxon>Sphingobacteriales</taxon>
        <taxon>Sphingobacteriaceae</taxon>
        <taxon>Mucilaginibacter</taxon>
    </lineage>
</organism>
<reference evidence="1 2" key="1">
    <citation type="submission" date="2023-07" db="EMBL/GenBank/DDBJ databases">
        <title>Sorghum-associated microbial communities from plants grown in Nebraska, USA.</title>
        <authorList>
            <person name="Schachtman D."/>
        </authorList>
    </citation>
    <scope>NUCLEOTIDE SEQUENCE [LARGE SCALE GENOMIC DNA]</scope>
    <source>
        <strain evidence="1 2">3262</strain>
    </source>
</reference>
<evidence type="ECO:0000313" key="2">
    <source>
        <dbReference type="Proteomes" id="UP001247620"/>
    </source>
</evidence>
<dbReference type="Proteomes" id="UP001247620">
    <property type="component" value="Unassembled WGS sequence"/>
</dbReference>
<keyword evidence="2" id="KW-1185">Reference proteome</keyword>
<proteinExistence type="predicted"/>
<evidence type="ECO:0000313" key="1">
    <source>
        <dbReference type="EMBL" id="MDR6941546.1"/>
    </source>
</evidence>
<dbReference type="EMBL" id="JAVDUU010000001">
    <property type="protein sequence ID" value="MDR6941546.1"/>
    <property type="molecule type" value="Genomic_DNA"/>
</dbReference>
<comment type="caution">
    <text evidence="1">The sequence shown here is derived from an EMBL/GenBank/DDBJ whole genome shotgun (WGS) entry which is preliminary data.</text>
</comment>
<dbReference type="RefSeq" id="WP_310093398.1">
    <property type="nucleotide sequence ID" value="NZ_JAVDUU010000001.1"/>
</dbReference>
<name>A0ABU1T8J0_9SPHI</name>
<gene>
    <name evidence="1" type="ORF">J2W55_001374</name>
</gene>
<accession>A0ABU1T8J0</accession>
<sequence length="86" mass="9646">MANSITIKLHSTIGGDRTIIAEPVETDGGAQHNEVYQLFAQAIENKYIGDMTFNQPGLKDWTFNGFGLDDDEERQVAEYIMKHQGN</sequence>
<protein>
    <submittedName>
        <fullName evidence="1">Uncharacterized protein</fullName>
    </submittedName>
</protein>